<dbReference type="SMART" id="SM00220">
    <property type="entry name" value="S_TKc"/>
    <property type="match status" value="1"/>
</dbReference>
<feature type="binding site" evidence="5">
    <location>
        <position position="38"/>
    </location>
    <ligand>
        <name>ATP</name>
        <dbReference type="ChEBI" id="CHEBI:30616"/>
    </ligand>
</feature>
<evidence type="ECO:0000256" key="2">
    <source>
        <dbReference type="ARBA" id="ARBA00022741"/>
    </source>
</evidence>
<dbReference type="InterPro" id="IPR017441">
    <property type="entry name" value="Protein_kinase_ATP_BS"/>
</dbReference>
<keyword evidence="9" id="KW-1185">Reference proteome</keyword>
<feature type="region of interest" description="Disordered" evidence="6">
    <location>
        <begin position="347"/>
        <end position="389"/>
    </location>
</feature>
<dbReference type="InterPro" id="IPR011009">
    <property type="entry name" value="Kinase-like_dom_sf"/>
</dbReference>
<keyword evidence="4 5" id="KW-0067">ATP-binding</keyword>
<feature type="compositionally biased region" description="Polar residues" evidence="6">
    <location>
        <begin position="297"/>
        <end position="308"/>
    </location>
</feature>
<name>A0ABT8R870_9BACT</name>
<feature type="compositionally biased region" description="Polar residues" evidence="6">
    <location>
        <begin position="271"/>
        <end position="285"/>
    </location>
</feature>
<accession>A0ABT8R870</accession>
<dbReference type="PANTHER" id="PTHR43289">
    <property type="entry name" value="MITOGEN-ACTIVATED PROTEIN KINASE KINASE KINASE 20-RELATED"/>
    <property type="match status" value="1"/>
</dbReference>
<dbReference type="InterPro" id="IPR000719">
    <property type="entry name" value="Prot_kinase_dom"/>
</dbReference>
<dbReference type="PANTHER" id="PTHR43289:SF30">
    <property type="entry name" value="NON-SPECIFIC SERINE_THREONINE PROTEIN KINASE"/>
    <property type="match status" value="1"/>
</dbReference>
<dbReference type="RefSeq" id="WP_302037755.1">
    <property type="nucleotide sequence ID" value="NZ_JAUKPO010000005.1"/>
</dbReference>
<reference evidence="8" key="1">
    <citation type="submission" date="2023-07" db="EMBL/GenBank/DDBJ databases">
        <title>The genome sequence of Rhodocytophaga aerolata KACC 12507.</title>
        <authorList>
            <person name="Zhang X."/>
        </authorList>
    </citation>
    <scope>NUCLEOTIDE SEQUENCE</scope>
    <source>
        <strain evidence="8">KACC 12507</strain>
    </source>
</reference>
<keyword evidence="2 5" id="KW-0547">Nucleotide-binding</keyword>
<organism evidence="8 9">
    <name type="scientific">Rhodocytophaga aerolata</name>
    <dbReference type="NCBI Taxonomy" id="455078"/>
    <lineage>
        <taxon>Bacteria</taxon>
        <taxon>Pseudomonadati</taxon>
        <taxon>Bacteroidota</taxon>
        <taxon>Cytophagia</taxon>
        <taxon>Cytophagales</taxon>
        <taxon>Rhodocytophagaceae</taxon>
        <taxon>Rhodocytophaga</taxon>
    </lineage>
</organism>
<comment type="caution">
    <text evidence="8">The sequence shown here is derived from an EMBL/GenBank/DDBJ whole genome shotgun (WGS) entry which is preliminary data.</text>
</comment>
<evidence type="ECO:0000313" key="9">
    <source>
        <dbReference type="Proteomes" id="UP001168528"/>
    </source>
</evidence>
<protein>
    <submittedName>
        <fullName evidence="8">Protein kinase</fullName>
    </submittedName>
</protein>
<dbReference type="PROSITE" id="PS00107">
    <property type="entry name" value="PROTEIN_KINASE_ATP"/>
    <property type="match status" value="1"/>
</dbReference>
<evidence type="ECO:0000256" key="3">
    <source>
        <dbReference type="ARBA" id="ARBA00022777"/>
    </source>
</evidence>
<evidence type="ECO:0000256" key="1">
    <source>
        <dbReference type="ARBA" id="ARBA00022679"/>
    </source>
</evidence>
<dbReference type="NCBIfam" id="NF038353">
    <property type="entry name" value="FxLYD_dom"/>
    <property type="match status" value="1"/>
</dbReference>
<gene>
    <name evidence="8" type="ORF">Q0590_11850</name>
</gene>
<feature type="compositionally biased region" description="Basic and acidic residues" evidence="6">
    <location>
        <begin position="363"/>
        <end position="389"/>
    </location>
</feature>
<keyword evidence="1" id="KW-0808">Transferase</keyword>
<dbReference type="Proteomes" id="UP001168528">
    <property type="component" value="Unassembled WGS sequence"/>
</dbReference>
<feature type="region of interest" description="Disordered" evidence="6">
    <location>
        <begin position="271"/>
        <end position="317"/>
    </location>
</feature>
<dbReference type="Gene3D" id="3.30.200.20">
    <property type="entry name" value="Phosphorylase Kinase, domain 1"/>
    <property type="match status" value="1"/>
</dbReference>
<dbReference type="InterPro" id="IPR047676">
    <property type="entry name" value="FxLYD_dom"/>
</dbReference>
<feature type="domain" description="Protein kinase" evidence="7">
    <location>
        <begin position="9"/>
        <end position="276"/>
    </location>
</feature>
<dbReference type="PROSITE" id="PS00108">
    <property type="entry name" value="PROTEIN_KINASE_ST"/>
    <property type="match status" value="1"/>
</dbReference>
<dbReference type="PROSITE" id="PS50011">
    <property type="entry name" value="PROTEIN_KINASE_DOM"/>
    <property type="match status" value="1"/>
</dbReference>
<dbReference type="CDD" id="cd14014">
    <property type="entry name" value="STKc_PknB_like"/>
    <property type="match status" value="1"/>
</dbReference>
<proteinExistence type="predicted"/>
<sequence length="510" mass="56679">MIGKQILNYKIESLLGEGGMGSVYLAVHTQLNRKVAIKALNPTLVKNPGIRARFKNEAATLSQLHHPNIVILFDYLEEEEALYLIMEYVEGKTLEEYIQTVSGPIPEIRAIPLFAQVLEGFAYAHEQGVVHRDVKPANIMITAREKIKILDFGIAKLLSQKLQTLTQTGVKMGTVLYMSPEQVKGEKVDKRSDVYSLGVTFFQMLTGRSPYDDPEATEFAVYNKIVNEPLPPAKTYYPNISNRIQAIIDKATAKNPDDRFQDCQEFRLALQGSSFSPASQTQTNVRPAPMTPDPAGSATSKTTYQQPPAQEKAPFEAKKQSSKSWLMGMLLAIVLAAGVWYISQKDTGGESGNARPARQNTPAKEEASGNKNAENREEEATQREAERETEVIAPEDIIRREPGVNVPSITLYCEISDSEQDSVRENIKVLIVLSNTSQDTAYDNVSIKFAFYDENNSQVGSYIYEHGRLDAGQEERFLIDRQLRASRVDCSIASAQAVQTTDADSPNDTL</sequence>
<evidence type="ECO:0000313" key="8">
    <source>
        <dbReference type="EMBL" id="MDO1446952.1"/>
    </source>
</evidence>
<keyword evidence="3 8" id="KW-0418">Kinase</keyword>
<evidence type="ECO:0000256" key="4">
    <source>
        <dbReference type="ARBA" id="ARBA00022840"/>
    </source>
</evidence>
<evidence type="ECO:0000256" key="5">
    <source>
        <dbReference type="PROSITE-ProRule" id="PRU10141"/>
    </source>
</evidence>
<dbReference type="Gene3D" id="1.10.510.10">
    <property type="entry name" value="Transferase(Phosphotransferase) domain 1"/>
    <property type="match status" value="1"/>
</dbReference>
<dbReference type="EMBL" id="JAUKPO010000005">
    <property type="protein sequence ID" value="MDO1446952.1"/>
    <property type="molecule type" value="Genomic_DNA"/>
</dbReference>
<dbReference type="SUPFAM" id="SSF56112">
    <property type="entry name" value="Protein kinase-like (PK-like)"/>
    <property type="match status" value="1"/>
</dbReference>
<evidence type="ECO:0000256" key="6">
    <source>
        <dbReference type="SAM" id="MobiDB-lite"/>
    </source>
</evidence>
<dbReference type="Pfam" id="PF00069">
    <property type="entry name" value="Pkinase"/>
    <property type="match status" value="1"/>
</dbReference>
<dbReference type="InterPro" id="IPR008271">
    <property type="entry name" value="Ser/Thr_kinase_AS"/>
</dbReference>
<evidence type="ECO:0000259" key="7">
    <source>
        <dbReference type="PROSITE" id="PS50011"/>
    </source>
</evidence>
<dbReference type="GO" id="GO:0016301">
    <property type="term" value="F:kinase activity"/>
    <property type="evidence" value="ECO:0007669"/>
    <property type="project" value="UniProtKB-KW"/>
</dbReference>